<dbReference type="GO" id="GO:0006313">
    <property type="term" value="P:DNA transposition"/>
    <property type="evidence" value="ECO:0007669"/>
    <property type="project" value="UniProtKB-UniRule"/>
</dbReference>
<organism evidence="13 14">
    <name type="scientific">Frankia canadensis</name>
    <dbReference type="NCBI Taxonomy" id="1836972"/>
    <lineage>
        <taxon>Bacteria</taxon>
        <taxon>Bacillati</taxon>
        <taxon>Actinomycetota</taxon>
        <taxon>Actinomycetes</taxon>
        <taxon>Frankiales</taxon>
        <taxon>Frankiaceae</taxon>
        <taxon>Frankia</taxon>
    </lineage>
</organism>
<feature type="active site" evidence="9">
    <location>
        <position position="376"/>
    </location>
</feature>
<dbReference type="InterPro" id="IPR002104">
    <property type="entry name" value="Integrase_catalytic"/>
</dbReference>
<dbReference type="Gene3D" id="1.10.443.10">
    <property type="entry name" value="Intergrase catalytic core"/>
    <property type="match status" value="1"/>
</dbReference>
<dbReference type="SUPFAM" id="SSF47823">
    <property type="entry name" value="lambda integrase-like, N-terminal domain"/>
    <property type="match status" value="1"/>
</dbReference>
<evidence type="ECO:0000256" key="10">
    <source>
        <dbReference type="SAM" id="MobiDB-lite"/>
    </source>
</evidence>
<keyword evidence="2 9" id="KW-0963">Cytoplasm</keyword>
<evidence type="ECO:0000256" key="1">
    <source>
        <dbReference type="ARBA" id="ARBA00004496"/>
    </source>
</evidence>
<dbReference type="GO" id="GO:0003677">
    <property type="term" value="F:DNA binding"/>
    <property type="evidence" value="ECO:0007669"/>
    <property type="project" value="UniProtKB-UniRule"/>
</dbReference>
<dbReference type="InterPro" id="IPR044068">
    <property type="entry name" value="CB"/>
</dbReference>
<keyword evidence="3 9" id="KW-0132">Cell division</keyword>
<dbReference type="PROSITE" id="PS51900">
    <property type="entry name" value="CB"/>
    <property type="match status" value="1"/>
</dbReference>
<reference evidence="13 14" key="1">
    <citation type="submission" date="2017-06" db="EMBL/GenBank/DDBJ databases">
        <authorList>
            <person name="Kim H.J."/>
            <person name="Triplett B.A."/>
        </authorList>
    </citation>
    <scope>NUCLEOTIDE SEQUENCE [LARGE SCALE GENOMIC DNA]</scope>
    <source>
        <strain evidence="13">FRACA_ARgP5</strain>
    </source>
</reference>
<gene>
    <name evidence="9 13" type="primary">xerC</name>
    <name evidence="13" type="ORF">FRACA_890003</name>
</gene>
<dbReference type="AlphaFoldDB" id="A0A2I2L247"/>
<evidence type="ECO:0000256" key="2">
    <source>
        <dbReference type="ARBA" id="ARBA00022490"/>
    </source>
</evidence>
<feature type="active site" evidence="9">
    <location>
        <position position="255"/>
    </location>
</feature>
<feature type="active site" evidence="9">
    <location>
        <position position="353"/>
    </location>
</feature>
<feature type="compositionally biased region" description="Low complexity" evidence="10">
    <location>
        <begin position="59"/>
        <end position="70"/>
    </location>
</feature>
<keyword evidence="14" id="KW-1185">Reference proteome</keyword>
<evidence type="ECO:0000256" key="9">
    <source>
        <dbReference type="HAMAP-Rule" id="MF_01808"/>
    </source>
</evidence>
<evidence type="ECO:0000259" key="12">
    <source>
        <dbReference type="PROSITE" id="PS51900"/>
    </source>
</evidence>
<dbReference type="GO" id="GO:0007059">
    <property type="term" value="P:chromosome segregation"/>
    <property type="evidence" value="ECO:0007669"/>
    <property type="project" value="UniProtKB-UniRule"/>
</dbReference>
<evidence type="ECO:0000256" key="7">
    <source>
        <dbReference type="ARBA" id="ARBA00023172"/>
    </source>
</evidence>
<comment type="similarity">
    <text evidence="9">Belongs to the 'phage' integrase family. XerC subfamily.</text>
</comment>
<dbReference type="Proteomes" id="UP000234331">
    <property type="component" value="Unassembled WGS sequence"/>
</dbReference>
<proteinExistence type="inferred from homology"/>
<keyword evidence="6 9" id="KW-0238">DNA-binding</keyword>
<evidence type="ECO:0000259" key="11">
    <source>
        <dbReference type="PROSITE" id="PS51898"/>
    </source>
</evidence>
<dbReference type="InterPro" id="IPR011010">
    <property type="entry name" value="DNA_brk_join_enz"/>
</dbReference>
<dbReference type="Pfam" id="PF02899">
    <property type="entry name" value="Phage_int_SAM_1"/>
    <property type="match status" value="1"/>
</dbReference>
<dbReference type="PANTHER" id="PTHR30349">
    <property type="entry name" value="PHAGE INTEGRASE-RELATED"/>
    <property type="match status" value="1"/>
</dbReference>
<keyword evidence="8 9" id="KW-0131">Cell cycle</keyword>
<comment type="function">
    <text evidence="9">Site-specific tyrosine recombinase, which acts by catalyzing the cutting and rejoining of the recombining DNA molecules. The XerC-XerD complex is essential to convert dimers of the bacterial chromosome into monomers to permit their segregation at cell division. It also contributes to the segregational stability of plasmids.</text>
</comment>
<evidence type="ECO:0000313" key="13">
    <source>
        <dbReference type="EMBL" id="SNQ51975.1"/>
    </source>
</evidence>
<protein>
    <recommendedName>
        <fullName evidence="9">Tyrosine recombinase XerC</fullName>
    </recommendedName>
</protein>
<evidence type="ECO:0000256" key="3">
    <source>
        <dbReference type="ARBA" id="ARBA00022618"/>
    </source>
</evidence>
<evidence type="ECO:0000313" key="14">
    <source>
        <dbReference type="Proteomes" id="UP000234331"/>
    </source>
</evidence>
<dbReference type="PROSITE" id="PS51898">
    <property type="entry name" value="TYR_RECOMBINASE"/>
    <property type="match status" value="1"/>
</dbReference>
<dbReference type="InterPro" id="IPR023009">
    <property type="entry name" value="Tyrosine_recombinase_XerC/XerD"/>
</dbReference>
<keyword evidence="5 9" id="KW-0229">DNA integration</keyword>
<evidence type="ECO:0000256" key="5">
    <source>
        <dbReference type="ARBA" id="ARBA00022908"/>
    </source>
</evidence>
<dbReference type="InterPro" id="IPR004107">
    <property type="entry name" value="Integrase_SAM-like_N"/>
</dbReference>
<dbReference type="PANTHER" id="PTHR30349:SF77">
    <property type="entry name" value="TYROSINE RECOMBINASE XERC"/>
    <property type="match status" value="1"/>
</dbReference>
<feature type="domain" description="Core-binding (CB)" evidence="12">
    <location>
        <begin position="77"/>
        <end position="163"/>
    </location>
</feature>
<keyword evidence="7 9" id="KW-0233">DNA recombination</keyword>
<evidence type="ECO:0000256" key="4">
    <source>
        <dbReference type="ARBA" id="ARBA00022829"/>
    </source>
</evidence>
<feature type="active site" description="O-(3'-phospho-DNA)-tyrosine intermediate" evidence="9">
    <location>
        <position position="385"/>
    </location>
</feature>
<comment type="subcellular location">
    <subcellularLocation>
        <location evidence="1 9">Cytoplasm</location>
    </subcellularLocation>
</comment>
<feature type="active site" evidence="9">
    <location>
        <position position="279"/>
    </location>
</feature>
<dbReference type="GO" id="GO:0009037">
    <property type="term" value="F:tyrosine-based site-specific recombinase activity"/>
    <property type="evidence" value="ECO:0007669"/>
    <property type="project" value="UniProtKB-UniRule"/>
</dbReference>
<dbReference type="CDD" id="cd00798">
    <property type="entry name" value="INT_XerDC_C"/>
    <property type="match status" value="1"/>
</dbReference>
<feature type="region of interest" description="Disordered" evidence="10">
    <location>
        <begin position="32"/>
        <end position="70"/>
    </location>
</feature>
<dbReference type="HAMAP" id="MF_01808">
    <property type="entry name" value="Recomb_XerC_XerD"/>
    <property type="match status" value="1"/>
</dbReference>
<dbReference type="InterPro" id="IPR010998">
    <property type="entry name" value="Integrase_recombinase_N"/>
</dbReference>
<dbReference type="GO" id="GO:0005737">
    <property type="term" value="C:cytoplasm"/>
    <property type="evidence" value="ECO:0007669"/>
    <property type="project" value="UniProtKB-SubCell"/>
</dbReference>
<dbReference type="Pfam" id="PF00589">
    <property type="entry name" value="Phage_integrase"/>
    <property type="match status" value="1"/>
</dbReference>
<feature type="active site" evidence="9">
    <location>
        <position position="350"/>
    </location>
</feature>
<dbReference type="SUPFAM" id="SSF56349">
    <property type="entry name" value="DNA breaking-rejoining enzymes"/>
    <property type="match status" value="1"/>
</dbReference>
<dbReference type="InterPro" id="IPR050090">
    <property type="entry name" value="Tyrosine_recombinase_XerCD"/>
</dbReference>
<accession>A0A2I2L247</accession>
<dbReference type="Gene3D" id="1.10.150.130">
    <property type="match status" value="1"/>
</dbReference>
<name>A0A2I2L247_9ACTN</name>
<dbReference type="EMBL" id="FZMO01000557">
    <property type="protein sequence ID" value="SNQ51975.1"/>
    <property type="molecule type" value="Genomic_DNA"/>
</dbReference>
<comment type="subunit">
    <text evidence="9">Forms a cyclic heterotetrameric complex composed of two molecules of XerC and two molecules of XerD.</text>
</comment>
<dbReference type="InterPro" id="IPR013762">
    <property type="entry name" value="Integrase-like_cat_sf"/>
</dbReference>
<evidence type="ECO:0000256" key="6">
    <source>
        <dbReference type="ARBA" id="ARBA00023125"/>
    </source>
</evidence>
<feature type="domain" description="Tyr recombinase" evidence="11">
    <location>
        <begin position="184"/>
        <end position="398"/>
    </location>
</feature>
<sequence>MAAGRGHIGPWRGLGLDGGFVARDGPAMAARGVDGHGFGGGSSGGDGSGGDGSGGDRANGGAAPAASWSAGAGTAGEGWAEAVATFRRHLLTERNRSPETVRAYCADLASLRAHAARAGTPDLADLDLTMLRGWLAGMRAGGAAPATLARRASLARGFTAFAARRGFLAGDVAARLVGTRAIRQVPQVLSADAARLLLERGPALAGGATATRVPAGVAGRTGGAEPRRERGRAVRQALGLRDAVVLELLYGSGVRVSELCGMDLGDVDDERRLLRVHGKGDRDRNVPFGVPAAGALRAWRDAGRPVVATSRSGSALMLGQRGGRLDPREVRRILERCAAAGVVAPGLTPHGLRHAAATHMLEGGADLRSIQEFLGHASLATTQIYTHVTPERLRAAFEQAHPRA</sequence>
<dbReference type="GO" id="GO:0051301">
    <property type="term" value="P:cell division"/>
    <property type="evidence" value="ECO:0007669"/>
    <property type="project" value="UniProtKB-KW"/>
</dbReference>
<feature type="compositionally biased region" description="Gly residues" evidence="10">
    <location>
        <begin position="35"/>
        <end position="58"/>
    </location>
</feature>
<evidence type="ECO:0000256" key="8">
    <source>
        <dbReference type="ARBA" id="ARBA00023306"/>
    </source>
</evidence>
<keyword evidence="4 9" id="KW-0159">Chromosome partition</keyword>